<dbReference type="Pfam" id="PF07310">
    <property type="entry name" value="PAS_5"/>
    <property type="match status" value="1"/>
</dbReference>
<accession>A0ABY8Q7A8</accession>
<keyword evidence="3" id="KW-1185">Reference proteome</keyword>
<organism evidence="2 3">
    <name type="scientific">Fuscovulum ytuae</name>
    <dbReference type="NCBI Taxonomy" id="3042299"/>
    <lineage>
        <taxon>Bacteria</taxon>
        <taxon>Pseudomonadati</taxon>
        <taxon>Pseudomonadota</taxon>
        <taxon>Alphaproteobacteria</taxon>
        <taxon>Rhodobacterales</taxon>
        <taxon>Paracoccaceae</taxon>
        <taxon>Fuscovulum</taxon>
    </lineage>
</organism>
<dbReference type="Proteomes" id="UP001230978">
    <property type="component" value="Chromosome"/>
</dbReference>
<dbReference type="RefSeq" id="WP_281467382.1">
    <property type="nucleotide sequence ID" value="NZ_CP124535.1"/>
</dbReference>
<gene>
    <name evidence="2" type="ORF">QF092_02675</name>
</gene>
<reference evidence="2 3" key="1">
    <citation type="submission" date="2023-04" db="EMBL/GenBank/DDBJ databases">
        <title>YMD61, complete Genome.</title>
        <authorList>
            <person name="Zhang J."/>
        </authorList>
    </citation>
    <scope>NUCLEOTIDE SEQUENCE [LARGE SCALE GENOMIC DNA]</scope>
    <source>
        <strain evidence="2 3">YMD61</strain>
    </source>
</reference>
<dbReference type="InterPro" id="IPR009922">
    <property type="entry name" value="DUF1457"/>
</dbReference>
<evidence type="ECO:0000313" key="3">
    <source>
        <dbReference type="Proteomes" id="UP001230978"/>
    </source>
</evidence>
<feature type="region of interest" description="Disordered" evidence="1">
    <location>
        <begin position="170"/>
        <end position="198"/>
    </location>
</feature>
<dbReference type="EMBL" id="CP124535">
    <property type="protein sequence ID" value="WGV16738.1"/>
    <property type="molecule type" value="Genomic_DNA"/>
</dbReference>
<name>A0ABY8Q7A8_9RHOB</name>
<evidence type="ECO:0000313" key="2">
    <source>
        <dbReference type="EMBL" id="WGV16738.1"/>
    </source>
</evidence>
<protein>
    <submittedName>
        <fullName evidence="2">PAS domain-containing protein</fullName>
    </submittedName>
</protein>
<proteinExistence type="predicted"/>
<sequence>MERNRIGVAGPDGGGTTWSSGAFLRRLWQEARGPQGLPRREALAPRRLTPILAQVLLVERWSAGVPIIRYAGMDVTTLYGQELTDRPLSVLFEPGARTGLAEALDQVLDGARTVEMGILSDQGMLRPRLGGRLTLLPVVCGVTGLISALGCIDLDGPTRHPPRRFRIERDLGETLSPPPRPAAEAQQTFAKAQGGGRA</sequence>
<evidence type="ECO:0000256" key="1">
    <source>
        <dbReference type="SAM" id="MobiDB-lite"/>
    </source>
</evidence>